<organism evidence="2 3">
    <name type="scientific">Streptomyces flavofungini</name>
    <dbReference type="NCBI Taxonomy" id="68200"/>
    <lineage>
        <taxon>Bacteria</taxon>
        <taxon>Bacillati</taxon>
        <taxon>Actinomycetota</taxon>
        <taxon>Actinomycetes</taxon>
        <taxon>Kitasatosporales</taxon>
        <taxon>Streptomycetaceae</taxon>
        <taxon>Streptomyces</taxon>
    </lineage>
</organism>
<dbReference type="RefSeq" id="WP_190117397.1">
    <property type="nucleotide sequence ID" value="NZ_BMVR01000007.1"/>
</dbReference>
<gene>
    <name evidence="2" type="ORF">JGB26_18895</name>
</gene>
<dbReference type="Proteomes" id="UP000634780">
    <property type="component" value="Unassembled WGS sequence"/>
</dbReference>
<evidence type="ECO:0008006" key="4">
    <source>
        <dbReference type="Google" id="ProtNLM"/>
    </source>
</evidence>
<keyword evidence="3" id="KW-1185">Reference proteome</keyword>
<evidence type="ECO:0000313" key="2">
    <source>
        <dbReference type="EMBL" id="MBJ3809163.1"/>
    </source>
</evidence>
<sequence>MRNNPRQVLVDGNPMIAVSVKEFESLLAIRRQLGGQTARIRMLRDTLVAMSDFLDTLAETLDSDAPSEPQGAPSTTGPPHTGLALATEIRQHAHQHASSPGQGAPGATVTHPAGPRPRFA</sequence>
<accession>A0ABS0X7M1</accession>
<comment type="caution">
    <text evidence="2">The sequence shown here is derived from an EMBL/GenBank/DDBJ whole genome shotgun (WGS) entry which is preliminary data.</text>
</comment>
<feature type="region of interest" description="Disordered" evidence="1">
    <location>
        <begin position="59"/>
        <end position="120"/>
    </location>
</feature>
<reference evidence="2 3" key="1">
    <citation type="submission" date="2020-12" db="EMBL/GenBank/DDBJ databases">
        <title>Streptomyces typhae sp. nov., a novel endophytic actinomycete isolated from the root of cattail pollen (Typha angustifolia L.).</title>
        <authorList>
            <person name="Peng C."/>
            <person name="Liu C."/>
        </authorList>
    </citation>
    <scope>NUCLEOTIDE SEQUENCE [LARGE SCALE GENOMIC DNA]</scope>
    <source>
        <strain evidence="2 3">JCM 4753</strain>
    </source>
</reference>
<evidence type="ECO:0000313" key="3">
    <source>
        <dbReference type="Proteomes" id="UP000634780"/>
    </source>
</evidence>
<protein>
    <recommendedName>
        <fullName evidence="4">Type II toxin-antitoxin system Phd/YefM family antitoxin</fullName>
    </recommendedName>
</protein>
<evidence type="ECO:0000256" key="1">
    <source>
        <dbReference type="SAM" id="MobiDB-lite"/>
    </source>
</evidence>
<dbReference type="EMBL" id="JAEKOZ010000010">
    <property type="protein sequence ID" value="MBJ3809163.1"/>
    <property type="molecule type" value="Genomic_DNA"/>
</dbReference>
<proteinExistence type="predicted"/>
<name>A0ABS0X7M1_9ACTN</name>